<dbReference type="InterPro" id="IPR001647">
    <property type="entry name" value="HTH_TetR"/>
</dbReference>
<feature type="DNA-binding region" description="H-T-H motif" evidence="4">
    <location>
        <begin position="55"/>
        <end position="74"/>
    </location>
</feature>
<evidence type="ECO:0000256" key="3">
    <source>
        <dbReference type="ARBA" id="ARBA00023163"/>
    </source>
</evidence>
<dbReference type="PROSITE" id="PS50977">
    <property type="entry name" value="HTH_TETR_2"/>
    <property type="match status" value="1"/>
</dbReference>
<dbReference type="EMBL" id="FMZZ01000003">
    <property type="protein sequence ID" value="SDC59351.1"/>
    <property type="molecule type" value="Genomic_DNA"/>
</dbReference>
<dbReference type="InterPro" id="IPR009057">
    <property type="entry name" value="Homeodomain-like_sf"/>
</dbReference>
<dbReference type="Gene3D" id="1.10.357.10">
    <property type="entry name" value="Tetracycline Repressor, domain 2"/>
    <property type="match status" value="1"/>
</dbReference>
<dbReference type="PANTHER" id="PTHR47752">
    <property type="entry name" value="HTH-TYPE TRANSCRIPTIONAL REPRESSOR FABR"/>
    <property type="match status" value="1"/>
</dbReference>
<name>A0A1G6MV89_9PSEU</name>
<protein>
    <submittedName>
        <fullName evidence="6">DNA-binding transcriptional regulator, AcrR family</fullName>
    </submittedName>
</protein>
<dbReference type="InterPro" id="IPR050692">
    <property type="entry name" value="HTH_transcr_repressor_FabR"/>
</dbReference>
<dbReference type="GO" id="GO:0003677">
    <property type="term" value="F:DNA binding"/>
    <property type="evidence" value="ECO:0007669"/>
    <property type="project" value="UniProtKB-UniRule"/>
</dbReference>
<organism evidence="6 7">
    <name type="scientific">Actinokineospora iranica</name>
    <dbReference type="NCBI Taxonomy" id="1271860"/>
    <lineage>
        <taxon>Bacteria</taxon>
        <taxon>Bacillati</taxon>
        <taxon>Actinomycetota</taxon>
        <taxon>Actinomycetes</taxon>
        <taxon>Pseudonocardiales</taxon>
        <taxon>Pseudonocardiaceae</taxon>
        <taxon>Actinokineospora</taxon>
    </lineage>
</organism>
<feature type="domain" description="HTH tetR-type" evidence="5">
    <location>
        <begin position="32"/>
        <end position="92"/>
    </location>
</feature>
<proteinExistence type="predicted"/>
<evidence type="ECO:0000256" key="2">
    <source>
        <dbReference type="ARBA" id="ARBA00023125"/>
    </source>
</evidence>
<dbReference type="InterPro" id="IPR054129">
    <property type="entry name" value="DesT_TetR_C"/>
</dbReference>
<sequence length="227" mass="25103">MRKVDEKKSASTLTFMTGDASGSLGTRQERKLRTRQALLDAALRLLADGSLASLSLREVTREVGIVPTAFYRHFASMDELGVALAEESMRTLRAMLRDARRKPTDDAISGSVAILVDQVRKHESHFQFLVRERYGGVADVRRAIATELRLLGSELATDLARFPGMAEWDPDDLRMAADLMVAGMLSIVMALLEVGPHPQGLAEVVDVAERQLRLIAIGMVHWHSTPR</sequence>
<keyword evidence="3" id="KW-0804">Transcription</keyword>
<accession>A0A1G6MV89</accession>
<gene>
    <name evidence="6" type="ORF">SAMN05216174_10343</name>
</gene>
<evidence type="ECO:0000256" key="4">
    <source>
        <dbReference type="PROSITE-ProRule" id="PRU00335"/>
    </source>
</evidence>
<dbReference type="AlphaFoldDB" id="A0A1G6MV89"/>
<evidence type="ECO:0000313" key="6">
    <source>
        <dbReference type="EMBL" id="SDC59351.1"/>
    </source>
</evidence>
<evidence type="ECO:0000313" key="7">
    <source>
        <dbReference type="Proteomes" id="UP000199501"/>
    </source>
</evidence>
<dbReference type="STRING" id="1271860.SAMN05216174_10343"/>
<dbReference type="PANTHER" id="PTHR47752:SF1">
    <property type="entry name" value="HTH-TYPE TRANSCRIPTIONAL REPRESSOR FABR"/>
    <property type="match status" value="1"/>
</dbReference>
<keyword evidence="1" id="KW-0805">Transcription regulation</keyword>
<keyword evidence="7" id="KW-1185">Reference proteome</keyword>
<dbReference type="Pfam" id="PF00440">
    <property type="entry name" value="TetR_N"/>
    <property type="match status" value="1"/>
</dbReference>
<dbReference type="Pfam" id="PF21943">
    <property type="entry name" value="TetR_C_46"/>
    <property type="match status" value="1"/>
</dbReference>
<dbReference type="Gene3D" id="1.10.10.60">
    <property type="entry name" value="Homeodomain-like"/>
    <property type="match status" value="1"/>
</dbReference>
<evidence type="ECO:0000256" key="1">
    <source>
        <dbReference type="ARBA" id="ARBA00023015"/>
    </source>
</evidence>
<keyword evidence="2 4" id="KW-0238">DNA-binding</keyword>
<evidence type="ECO:0000259" key="5">
    <source>
        <dbReference type="PROSITE" id="PS50977"/>
    </source>
</evidence>
<reference evidence="7" key="1">
    <citation type="submission" date="2016-10" db="EMBL/GenBank/DDBJ databases">
        <authorList>
            <person name="Varghese N."/>
            <person name="Submissions S."/>
        </authorList>
    </citation>
    <scope>NUCLEOTIDE SEQUENCE [LARGE SCALE GENOMIC DNA]</scope>
    <source>
        <strain evidence="7">IBRC-M 10403</strain>
    </source>
</reference>
<dbReference type="SUPFAM" id="SSF46689">
    <property type="entry name" value="Homeodomain-like"/>
    <property type="match status" value="1"/>
</dbReference>
<dbReference type="Proteomes" id="UP000199501">
    <property type="component" value="Unassembled WGS sequence"/>
</dbReference>